<dbReference type="AlphaFoldDB" id="A0A820FFC2"/>
<accession>A0A820FFC2</accession>
<dbReference type="EMBL" id="CAJNOE010000644">
    <property type="protein sequence ID" value="CAF1298379.1"/>
    <property type="molecule type" value="Genomic_DNA"/>
</dbReference>
<comment type="caution">
    <text evidence="2">The sequence shown here is derived from an EMBL/GenBank/DDBJ whole genome shotgun (WGS) entry which is preliminary data.</text>
</comment>
<evidence type="ECO:0000313" key="1">
    <source>
        <dbReference type="EMBL" id="CAF1298379.1"/>
    </source>
</evidence>
<name>A0A820FFC2_9BILA</name>
<proteinExistence type="predicted"/>
<evidence type="ECO:0000313" key="2">
    <source>
        <dbReference type="EMBL" id="CAF4260242.1"/>
    </source>
</evidence>
<protein>
    <submittedName>
        <fullName evidence="2">Uncharacterized protein</fullName>
    </submittedName>
</protein>
<sequence>MVWHMGLIVKLHGMRIPNEPLKIIIVNLGIEWCNDLGDYDIPHTAIDFNHAHVPHLYWILIVEASESVLKRLNLDWNELIGFSKSIGENIF</sequence>
<reference evidence="2" key="1">
    <citation type="submission" date="2021-02" db="EMBL/GenBank/DDBJ databases">
        <authorList>
            <person name="Nowell W R."/>
        </authorList>
    </citation>
    <scope>NUCLEOTIDE SEQUENCE</scope>
</reference>
<dbReference type="Proteomes" id="UP000663868">
    <property type="component" value="Unassembled WGS sequence"/>
</dbReference>
<gene>
    <name evidence="1" type="ORF">IZO911_LOCUS33917</name>
    <name evidence="2" type="ORF">KXQ929_LOCUS43302</name>
</gene>
<dbReference type="EMBL" id="CAJOBB010011394">
    <property type="protein sequence ID" value="CAF4260242.1"/>
    <property type="molecule type" value="Genomic_DNA"/>
</dbReference>
<organism evidence="2 3">
    <name type="scientific">Adineta steineri</name>
    <dbReference type="NCBI Taxonomy" id="433720"/>
    <lineage>
        <taxon>Eukaryota</taxon>
        <taxon>Metazoa</taxon>
        <taxon>Spiralia</taxon>
        <taxon>Gnathifera</taxon>
        <taxon>Rotifera</taxon>
        <taxon>Eurotatoria</taxon>
        <taxon>Bdelloidea</taxon>
        <taxon>Adinetida</taxon>
        <taxon>Adinetidae</taxon>
        <taxon>Adineta</taxon>
    </lineage>
</organism>
<evidence type="ECO:0000313" key="3">
    <source>
        <dbReference type="Proteomes" id="UP000663868"/>
    </source>
</evidence>
<dbReference type="Proteomes" id="UP000663860">
    <property type="component" value="Unassembled WGS sequence"/>
</dbReference>